<proteinExistence type="predicted"/>
<organism evidence="1 2">
    <name type="scientific">Polyporus arcularius HHB13444</name>
    <dbReference type="NCBI Taxonomy" id="1314778"/>
    <lineage>
        <taxon>Eukaryota</taxon>
        <taxon>Fungi</taxon>
        <taxon>Dikarya</taxon>
        <taxon>Basidiomycota</taxon>
        <taxon>Agaricomycotina</taxon>
        <taxon>Agaricomycetes</taxon>
        <taxon>Polyporales</taxon>
        <taxon>Polyporaceae</taxon>
        <taxon>Polyporus</taxon>
    </lineage>
</organism>
<name>A0A5C3NP00_9APHY</name>
<dbReference type="AlphaFoldDB" id="A0A5C3NP00"/>
<accession>A0A5C3NP00</accession>
<sequence>MSDDEKLALAKRRELAGLIKEDKETKQVVVKIAQEQEVQNLHRLLSMDLCPALHL</sequence>
<evidence type="ECO:0000313" key="1">
    <source>
        <dbReference type="EMBL" id="TFK79371.1"/>
    </source>
</evidence>
<keyword evidence="2" id="KW-1185">Reference proteome</keyword>
<reference evidence="1 2" key="1">
    <citation type="journal article" date="2019" name="Nat. Ecol. Evol.">
        <title>Megaphylogeny resolves global patterns of mushroom evolution.</title>
        <authorList>
            <person name="Varga T."/>
            <person name="Krizsan K."/>
            <person name="Foldi C."/>
            <person name="Dima B."/>
            <person name="Sanchez-Garcia M."/>
            <person name="Sanchez-Ramirez S."/>
            <person name="Szollosi G.J."/>
            <person name="Szarkandi J.G."/>
            <person name="Papp V."/>
            <person name="Albert L."/>
            <person name="Andreopoulos W."/>
            <person name="Angelini C."/>
            <person name="Antonin V."/>
            <person name="Barry K.W."/>
            <person name="Bougher N.L."/>
            <person name="Buchanan P."/>
            <person name="Buyck B."/>
            <person name="Bense V."/>
            <person name="Catcheside P."/>
            <person name="Chovatia M."/>
            <person name="Cooper J."/>
            <person name="Damon W."/>
            <person name="Desjardin D."/>
            <person name="Finy P."/>
            <person name="Geml J."/>
            <person name="Haridas S."/>
            <person name="Hughes K."/>
            <person name="Justo A."/>
            <person name="Karasinski D."/>
            <person name="Kautmanova I."/>
            <person name="Kiss B."/>
            <person name="Kocsube S."/>
            <person name="Kotiranta H."/>
            <person name="LaButti K.M."/>
            <person name="Lechner B.E."/>
            <person name="Liimatainen K."/>
            <person name="Lipzen A."/>
            <person name="Lukacs Z."/>
            <person name="Mihaltcheva S."/>
            <person name="Morgado L.N."/>
            <person name="Niskanen T."/>
            <person name="Noordeloos M.E."/>
            <person name="Ohm R.A."/>
            <person name="Ortiz-Santana B."/>
            <person name="Ovrebo C."/>
            <person name="Racz N."/>
            <person name="Riley R."/>
            <person name="Savchenko A."/>
            <person name="Shiryaev A."/>
            <person name="Soop K."/>
            <person name="Spirin V."/>
            <person name="Szebenyi C."/>
            <person name="Tomsovsky M."/>
            <person name="Tulloss R.E."/>
            <person name="Uehling J."/>
            <person name="Grigoriev I.V."/>
            <person name="Vagvolgyi C."/>
            <person name="Papp T."/>
            <person name="Martin F.M."/>
            <person name="Miettinen O."/>
            <person name="Hibbett D.S."/>
            <person name="Nagy L.G."/>
        </authorList>
    </citation>
    <scope>NUCLEOTIDE SEQUENCE [LARGE SCALE GENOMIC DNA]</scope>
    <source>
        <strain evidence="1 2">HHB13444</strain>
    </source>
</reference>
<gene>
    <name evidence="1" type="ORF">K466DRAFT_606196</name>
</gene>
<dbReference type="EMBL" id="ML212058">
    <property type="protein sequence ID" value="TFK79371.1"/>
    <property type="molecule type" value="Genomic_DNA"/>
</dbReference>
<evidence type="ECO:0000313" key="2">
    <source>
        <dbReference type="Proteomes" id="UP000308197"/>
    </source>
</evidence>
<dbReference type="Proteomes" id="UP000308197">
    <property type="component" value="Unassembled WGS sequence"/>
</dbReference>
<protein>
    <submittedName>
        <fullName evidence="1">Uncharacterized protein</fullName>
    </submittedName>
</protein>
<dbReference type="InParanoid" id="A0A5C3NP00"/>